<dbReference type="InterPro" id="IPR027417">
    <property type="entry name" value="P-loop_NTPase"/>
</dbReference>
<dbReference type="SUPFAM" id="SSF160246">
    <property type="entry name" value="EspE N-terminal domain-like"/>
    <property type="match status" value="1"/>
</dbReference>
<comment type="similarity">
    <text evidence="1">Belongs to the GSP E family.</text>
</comment>
<dbReference type="PANTHER" id="PTHR30258:SF2">
    <property type="entry name" value="COMG OPERON PROTEIN 1"/>
    <property type="match status" value="1"/>
</dbReference>
<dbReference type="SMART" id="SM00382">
    <property type="entry name" value="AAA"/>
    <property type="match status" value="1"/>
</dbReference>
<feature type="compositionally biased region" description="Basic and acidic residues" evidence="4">
    <location>
        <begin position="116"/>
        <end position="134"/>
    </location>
</feature>
<evidence type="ECO:0000256" key="2">
    <source>
        <dbReference type="ARBA" id="ARBA00022741"/>
    </source>
</evidence>
<keyword evidence="2" id="KW-0547">Nucleotide-binding</keyword>
<dbReference type="PANTHER" id="PTHR30258">
    <property type="entry name" value="TYPE II SECRETION SYSTEM PROTEIN GSPE-RELATED"/>
    <property type="match status" value="1"/>
</dbReference>
<dbReference type="Proteomes" id="UP001143486">
    <property type="component" value="Unassembled WGS sequence"/>
</dbReference>
<protein>
    <recommendedName>
        <fullName evidence="5">Bacterial type II secretion system protein E domain-containing protein</fullName>
    </recommendedName>
</protein>
<keyword evidence="3" id="KW-0067">ATP-binding</keyword>
<dbReference type="RefSeq" id="WP_271187034.1">
    <property type="nucleotide sequence ID" value="NZ_BSFE01000005.1"/>
</dbReference>
<feature type="region of interest" description="Disordered" evidence="4">
    <location>
        <begin position="103"/>
        <end position="162"/>
    </location>
</feature>
<dbReference type="Gene3D" id="3.40.50.300">
    <property type="entry name" value="P-loop containing nucleotide triphosphate hydrolases"/>
    <property type="match status" value="1"/>
</dbReference>
<dbReference type="GO" id="GO:0005524">
    <property type="term" value="F:ATP binding"/>
    <property type="evidence" value="ECO:0007669"/>
    <property type="project" value="UniProtKB-KW"/>
</dbReference>
<comment type="caution">
    <text evidence="6">The sequence shown here is derived from an EMBL/GenBank/DDBJ whole genome shotgun (WGS) entry which is preliminary data.</text>
</comment>
<gene>
    <name evidence="6" type="ORF">GCM10017621_21800</name>
</gene>
<keyword evidence="7" id="KW-1185">Reference proteome</keyword>
<evidence type="ECO:0000256" key="4">
    <source>
        <dbReference type="SAM" id="MobiDB-lite"/>
    </source>
</evidence>
<dbReference type="EMBL" id="BSFE01000005">
    <property type="protein sequence ID" value="GLK52672.1"/>
    <property type="molecule type" value="Genomic_DNA"/>
</dbReference>
<dbReference type="GO" id="GO:0016887">
    <property type="term" value="F:ATP hydrolysis activity"/>
    <property type="evidence" value="ECO:0007669"/>
    <property type="project" value="TreeGrafter"/>
</dbReference>
<evidence type="ECO:0000313" key="6">
    <source>
        <dbReference type="EMBL" id="GLK52672.1"/>
    </source>
</evidence>
<proteinExistence type="inferred from homology"/>
<dbReference type="InterPro" id="IPR003593">
    <property type="entry name" value="AAA+_ATPase"/>
</dbReference>
<reference evidence="6" key="1">
    <citation type="journal article" date="2014" name="Int. J. Syst. Evol. Microbiol.">
        <title>Complete genome sequence of Corynebacterium casei LMG S-19264T (=DSM 44701T), isolated from a smear-ripened cheese.</title>
        <authorList>
            <consortium name="US DOE Joint Genome Institute (JGI-PGF)"/>
            <person name="Walter F."/>
            <person name="Albersmeier A."/>
            <person name="Kalinowski J."/>
            <person name="Ruckert C."/>
        </authorList>
    </citation>
    <scope>NUCLEOTIDE SEQUENCE</scope>
    <source>
        <strain evidence="6">VKM B-1513</strain>
    </source>
</reference>
<dbReference type="FunFam" id="3.30.450.90:FF:000001">
    <property type="entry name" value="Type II secretion system ATPase GspE"/>
    <property type="match status" value="1"/>
</dbReference>
<reference evidence="6" key="2">
    <citation type="submission" date="2023-01" db="EMBL/GenBank/DDBJ databases">
        <authorList>
            <person name="Sun Q."/>
            <person name="Evtushenko L."/>
        </authorList>
    </citation>
    <scope>NUCLEOTIDE SEQUENCE</scope>
    <source>
        <strain evidence="6">VKM B-1513</strain>
    </source>
</reference>
<dbReference type="Gene3D" id="3.30.450.90">
    <property type="match status" value="1"/>
</dbReference>
<evidence type="ECO:0000256" key="1">
    <source>
        <dbReference type="ARBA" id="ARBA00006611"/>
    </source>
</evidence>
<evidence type="ECO:0000313" key="7">
    <source>
        <dbReference type="Proteomes" id="UP001143486"/>
    </source>
</evidence>
<evidence type="ECO:0000256" key="3">
    <source>
        <dbReference type="ARBA" id="ARBA00022840"/>
    </source>
</evidence>
<evidence type="ECO:0000259" key="5">
    <source>
        <dbReference type="PROSITE" id="PS00662"/>
    </source>
</evidence>
<dbReference type="CDD" id="cd01129">
    <property type="entry name" value="PulE-GspE-like"/>
    <property type="match status" value="1"/>
</dbReference>
<dbReference type="GO" id="GO:0005886">
    <property type="term" value="C:plasma membrane"/>
    <property type="evidence" value="ECO:0007669"/>
    <property type="project" value="TreeGrafter"/>
</dbReference>
<dbReference type="AlphaFoldDB" id="A0A9W6INC1"/>
<dbReference type="InterPro" id="IPR001482">
    <property type="entry name" value="T2SS/T4SS_dom"/>
</dbReference>
<dbReference type="Pfam" id="PF00437">
    <property type="entry name" value="T2SSE"/>
    <property type="match status" value="1"/>
</dbReference>
<dbReference type="InterPro" id="IPR037257">
    <property type="entry name" value="T2SS_E_N_sf"/>
</dbReference>
<accession>A0A9W6INC1</accession>
<name>A0A9W6INC1_9PROT</name>
<dbReference type="SUPFAM" id="SSF52540">
    <property type="entry name" value="P-loop containing nucleoside triphosphate hydrolases"/>
    <property type="match status" value="1"/>
</dbReference>
<dbReference type="PROSITE" id="PS00662">
    <property type="entry name" value="T2SP_E"/>
    <property type="match status" value="1"/>
</dbReference>
<sequence>MDNRRIGEILLEDSHVTAEDVEAAARFQAKVGGLFGQALLRVGALSEDVLLAALSRQLDFPVLDMAILPEEPTSYRAAADRLGLAADWLLQHDTVLWFEARDEQAAENAPSPSGEGRGEGEDTSLRSTGRDSRHTPSSVPSGHLLPGEKGEAGADNMLSGSADPYAAEQFQPEAEPPLLNVFARAPLHPPVLEALERVWRGPATMWLGPARLLDGALASLRSSGRVASADDADDLHRLREMAEEAPVIDLVNGMFEDALRQGASDIHIEPFENHVQIRFRIDGVLRTVNTLPRSRFDAVASRVKLLSGMDIAERRLPQDGRQSVRFAGQDIDLRVSSLPGAWGESIVLRLLRKQQSLPSLEGLGLEGRSMEAFQALLEERNGVILVTGPTGSGKSTTLYRGLEGVNDGQRKIITIEDPVEYDMDGITQVQARADIGYTFARGLRAILRQDPDVIMIGEIRDGETAGIAVQAALTGHLVFSTLHTNTALSAVERLVDLGVEPFLVSASLRGLMGQRLVRRLCGHCSVPAGAAAIAHGEARLDEARRAGADLPDSVKQPHWREARGCAHCSGTGYSGRVAVFEVARFTNAVRQAINESRPESDLIAAARQDGFLTMYEDALVKAAQGYTSTEEVLRVLGQASAAHA</sequence>
<feature type="domain" description="Bacterial type II secretion system protein E" evidence="5">
    <location>
        <begin position="447"/>
        <end position="461"/>
    </location>
</feature>
<organism evidence="6 7">
    <name type="scientific">Maricaulis virginensis</name>
    <dbReference type="NCBI Taxonomy" id="144022"/>
    <lineage>
        <taxon>Bacteria</taxon>
        <taxon>Pseudomonadati</taxon>
        <taxon>Pseudomonadota</taxon>
        <taxon>Alphaproteobacteria</taxon>
        <taxon>Maricaulales</taxon>
        <taxon>Maricaulaceae</taxon>
        <taxon>Maricaulis</taxon>
    </lineage>
</organism>